<feature type="transmembrane region" description="Helical" evidence="6">
    <location>
        <begin position="29"/>
        <end position="47"/>
    </location>
</feature>
<evidence type="ECO:0000313" key="9">
    <source>
        <dbReference type="Proteomes" id="UP000721844"/>
    </source>
</evidence>
<dbReference type="InterPro" id="IPR037185">
    <property type="entry name" value="EmrE-like"/>
</dbReference>
<evidence type="ECO:0000256" key="1">
    <source>
        <dbReference type="ARBA" id="ARBA00004651"/>
    </source>
</evidence>
<evidence type="ECO:0000256" key="2">
    <source>
        <dbReference type="ARBA" id="ARBA00022475"/>
    </source>
</evidence>
<dbReference type="SUPFAM" id="SSF103481">
    <property type="entry name" value="Multidrug resistance efflux transporter EmrE"/>
    <property type="match status" value="2"/>
</dbReference>
<feature type="transmembrane region" description="Helical" evidence="6">
    <location>
        <begin position="175"/>
        <end position="195"/>
    </location>
</feature>
<dbReference type="AlphaFoldDB" id="A0A964E4E9"/>
<keyword evidence="2" id="KW-1003">Cell membrane</keyword>
<comment type="subcellular location">
    <subcellularLocation>
        <location evidence="1">Cell membrane</location>
        <topology evidence="1">Multi-pass membrane protein</topology>
    </subcellularLocation>
</comment>
<dbReference type="Proteomes" id="UP000721844">
    <property type="component" value="Unassembled WGS sequence"/>
</dbReference>
<dbReference type="Gene3D" id="1.10.3730.20">
    <property type="match status" value="1"/>
</dbReference>
<feature type="transmembrane region" description="Helical" evidence="6">
    <location>
        <begin position="59"/>
        <end position="79"/>
    </location>
</feature>
<evidence type="ECO:0000256" key="4">
    <source>
        <dbReference type="ARBA" id="ARBA00022989"/>
    </source>
</evidence>
<reference evidence="8 9" key="1">
    <citation type="journal article" date="2021" name="Microorganisms">
        <title>Acidisoma silvae sp. nov. and Acidisomacellulosilytica sp. nov., Two Acidophilic Bacteria Isolated from Decaying Wood, Hydrolyzing Cellulose and Producing Poly-3-hydroxybutyrate.</title>
        <authorList>
            <person name="Mieszkin S."/>
            <person name="Pouder E."/>
            <person name="Uroz S."/>
            <person name="Simon-Colin C."/>
            <person name="Alain K."/>
        </authorList>
    </citation>
    <scope>NUCLEOTIDE SEQUENCE [LARGE SCALE GENOMIC DNA]</scope>
    <source>
        <strain evidence="8 9">HW T5.17</strain>
    </source>
</reference>
<comment type="caution">
    <text evidence="8">The sequence shown here is derived from an EMBL/GenBank/DDBJ whole genome shotgun (WGS) entry which is preliminary data.</text>
</comment>
<evidence type="ECO:0000256" key="5">
    <source>
        <dbReference type="ARBA" id="ARBA00023136"/>
    </source>
</evidence>
<evidence type="ECO:0000256" key="6">
    <source>
        <dbReference type="SAM" id="Phobius"/>
    </source>
</evidence>
<dbReference type="PANTHER" id="PTHR32322:SF18">
    <property type="entry name" value="S-ADENOSYLMETHIONINE_S-ADENOSYLHOMOCYSTEINE TRANSPORTER"/>
    <property type="match status" value="1"/>
</dbReference>
<keyword evidence="4 6" id="KW-1133">Transmembrane helix</keyword>
<feature type="transmembrane region" description="Helical" evidence="6">
    <location>
        <begin position="207"/>
        <end position="225"/>
    </location>
</feature>
<name>A0A964E4E9_9PROT</name>
<sequence length="317" mass="32723">MSDRILSEEEAGLGSLNAAPAQDKGSQHLLGIACLLVTAVGWALNWPGMKIILHVWPPLFSRGMAGVVAALALAVVAALRGQSLKVPRAAIPRLLAASLTNVLVWMGLSTVSMRWVSVAEGALLVYTMPIWASLFAWPILGAKPNARGFLALVLGLAGVVVLLGGSGLSLSGDQAVGAALALTAAICFALGTVLNGKPLPLPPITSTAWQVGLGCLPMLVAGALFEHPHLRAMTPVALGSLVYMTVFPMGICYLTWFAALRRLSAATASTAMLLVPVLGTLSAVLLLGETLGLREILAMLLTLSGVTLALGRSRSAS</sequence>
<dbReference type="InterPro" id="IPR050638">
    <property type="entry name" value="AA-Vitamin_Transporters"/>
</dbReference>
<feature type="domain" description="EamA" evidence="7">
    <location>
        <begin position="177"/>
        <end position="309"/>
    </location>
</feature>
<feature type="domain" description="EamA" evidence="7">
    <location>
        <begin position="30"/>
        <end position="163"/>
    </location>
</feature>
<evidence type="ECO:0000256" key="3">
    <source>
        <dbReference type="ARBA" id="ARBA00022692"/>
    </source>
</evidence>
<keyword evidence="9" id="KW-1185">Reference proteome</keyword>
<dbReference type="EMBL" id="JAESVA010000004">
    <property type="protein sequence ID" value="MCB8881222.1"/>
    <property type="molecule type" value="Genomic_DNA"/>
</dbReference>
<organism evidence="8 9">
    <name type="scientific">Acidisoma cellulosilyticum</name>
    <dbReference type="NCBI Taxonomy" id="2802395"/>
    <lineage>
        <taxon>Bacteria</taxon>
        <taxon>Pseudomonadati</taxon>
        <taxon>Pseudomonadota</taxon>
        <taxon>Alphaproteobacteria</taxon>
        <taxon>Acetobacterales</taxon>
        <taxon>Acidocellaceae</taxon>
        <taxon>Acidisoma</taxon>
    </lineage>
</organism>
<dbReference type="PANTHER" id="PTHR32322">
    <property type="entry name" value="INNER MEMBRANE TRANSPORTER"/>
    <property type="match status" value="1"/>
</dbReference>
<dbReference type="RefSeq" id="WP_227307892.1">
    <property type="nucleotide sequence ID" value="NZ_JAESVA010000004.1"/>
</dbReference>
<feature type="transmembrane region" description="Helical" evidence="6">
    <location>
        <begin position="91"/>
        <end position="111"/>
    </location>
</feature>
<accession>A0A964E4E9</accession>
<protein>
    <submittedName>
        <fullName evidence="8">DMT family transporter</fullName>
    </submittedName>
</protein>
<feature type="transmembrane region" description="Helical" evidence="6">
    <location>
        <begin position="266"/>
        <end position="287"/>
    </location>
</feature>
<gene>
    <name evidence="8" type="ORF">ACELLULO517_13320</name>
</gene>
<evidence type="ECO:0000259" key="7">
    <source>
        <dbReference type="Pfam" id="PF00892"/>
    </source>
</evidence>
<proteinExistence type="predicted"/>
<feature type="transmembrane region" description="Helical" evidence="6">
    <location>
        <begin position="149"/>
        <end position="169"/>
    </location>
</feature>
<dbReference type="Pfam" id="PF00892">
    <property type="entry name" value="EamA"/>
    <property type="match status" value="2"/>
</dbReference>
<keyword evidence="5 6" id="KW-0472">Membrane</keyword>
<feature type="transmembrane region" description="Helical" evidence="6">
    <location>
        <begin position="123"/>
        <end position="142"/>
    </location>
</feature>
<keyword evidence="3 6" id="KW-0812">Transmembrane</keyword>
<dbReference type="InterPro" id="IPR000620">
    <property type="entry name" value="EamA_dom"/>
</dbReference>
<dbReference type="GO" id="GO:0005886">
    <property type="term" value="C:plasma membrane"/>
    <property type="evidence" value="ECO:0007669"/>
    <property type="project" value="UniProtKB-SubCell"/>
</dbReference>
<feature type="transmembrane region" description="Helical" evidence="6">
    <location>
        <begin position="293"/>
        <end position="311"/>
    </location>
</feature>
<feature type="transmembrane region" description="Helical" evidence="6">
    <location>
        <begin position="237"/>
        <end position="259"/>
    </location>
</feature>
<evidence type="ECO:0000313" key="8">
    <source>
        <dbReference type="EMBL" id="MCB8881222.1"/>
    </source>
</evidence>